<keyword evidence="1 6" id="KW-0560">Oxidoreductase</keyword>
<dbReference type="SUPFAM" id="SSF52833">
    <property type="entry name" value="Thioredoxin-like"/>
    <property type="match status" value="1"/>
</dbReference>
<dbReference type="GO" id="GO:0008379">
    <property type="term" value="F:thioredoxin peroxidase activity"/>
    <property type="evidence" value="ECO:0007669"/>
    <property type="project" value="InterPro"/>
</dbReference>
<keyword evidence="3" id="KW-1015">Disulfide bond</keyword>
<accession>A0A0R2A723</accession>
<feature type="domain" description="Thioredoxin" evidence="5">
    <location>
        <begin position="17"/>
        <end position="164"/>
    </location>
</feature>
<comment type="caution">
    <text evidence="6">The sequence shown here is derived from an EMBL/GenBank/DDBJ whole genome shotgun (WGS) entry which is preliminary data.</text>
</comment>
<dbReference type="PROSITE" id="PS51352">
    <property type="entry name" value="THIOREDOXIN_2"/>
    <property type="match status" value="1"/>
</dbReference>
<dbReference type="AlphaFoldDB" id="A0A0R2A723"/>
<gene>
    <name evidence="6" type="ORF">FC14_GL001108</name>
</gene>
<evidence type="ECO:0000256" key="3">
    <source>
        <dbReference type="ARBA" id="ARBA00023157"/>
    </source>
</evidence>
<dbReference type="InterPro" id="IPR013766">
    <property type="entry name" value="Thioredoxin_domain"/>
</dbReference>
<evidence type="ECO:0000256" key="2">
    <source>
        <dbReference type="ARBA" id="ARBA00022862"/>
    </source>
</evidence>
<dbReference type="InterPro" id="IPR050455">
    <property type="entry name" value="Tpx_Peroxidase_subfamily"/>
</dbReference>
<dbReference type="Gene3D" id="3.40.30.10">
    <property type="entry name" value="Glutaredoxin"/>
    <property type="match status" value="1"/>
</dbReference>
<dbReference type="OrthoDB" id="9781543at2"/>
<dbReference type="PATRIC" id="fig|1423718.3.peg.1166"/>
<keyword evidence="1 6" id="KW-0575">Peroxidase</keyword>
<evidence type="ECO:0000259" key="5">
    <source>
        <dbReference type="PROSITE" id="PS51352"/>
    </source>
</evidence>
<evidence type="ECO:0000313" key="7">
    <source>
        <dbReference type="Proteomes" id="UP000051008"/>
    </source>
</evidence>
<dbReference type="InterPro" id="IPR013740">
    <property type="entry name" value="Redoxin"/>
</dbReference>
<dbReference type="PANTHER" id="PTHR43110">
    <property type="entry name" value="THIOL PEROXIDASE"/>
    <property type="match status" value="1"/>
</dbReference>
<dbReference type="PANTHER" id="PTHR43110:SF1">
    <property type="entry name" value="THIOL PEROXIDASE"/>
    <property type="match status" value="1"/>
</dbReference>
<evidence type="ECO:0000256" key="4">
    <source>
        <dbReference type="ARBA" id="ARBA00023284"/>
    </source>
</evidence>
<dbReference type="Pfam" id="PF08534">
    <property type="entry name" value="Redoxin"/>
    <property type="match status" value="1"/>
</dbReference>
<dbReference type="NCBIfam" id="NF001808">
    <property type="entry name" value="PRK00522.1"/>
    <property type="match status" value="1"/>
</dbReference>
<organism evidence="6 7">
    <name type="scientific">Ligilactobacillus agilis DSM 20509</name>
    <dbReference type="NCBI Taxonomy" id="1423718"/>
    <lineage>
        <taxon>Bacteria</taxon>
        <taxon>Bacillati</taxon>
        <taxon>Bacillota</taxon>
        <taxon>Bacilli</taxon>
        <taxon>Lactobacillales</taxon>
        <taxon>Lactobacillaceae</taxon>
        <taxon>Ligilactobacillus</taxon>
    </lineage>
</organism>
<protein>
    <submittedName>
        <fullName evidence="6">Thioredoxin peroxidase</fullName>
    </submittedName>
</protein>
<reference evidence="6 7" key="1">
    <citation type="journal article" date="2015" name="Genome Announc.">
        <title>Expanding the biotechnology potential of lactobacilli through comparative genomics of 213 strains and associated genera.</title>
        <authorList>
            <person name="Sun Z."/>
            <person name="Harris H.M."/>
            <person name="McCann A."/>
            <person name="Guo C."/>
            <person name="Argimon S."/>
            <person name="Zhang W."/>
            <person name="Yang X."/>
            <person name="Jeffery I.B."/>
            <person name="Cooney J.C."/>
            <person name="Kagawa T.F."/>
            <person name="Liu W."/>
            <person name="Song Y."/>
            <person name="Salvetti E."/>
            <person name="Wrobel A."/>
            <person name="Rasinkangas P."/>
            <person name="Parkhill J."/>
            <person name="Rea M.C."/>
            <person name="O'Sullivan O."/>
            <person name="Ritari J."/>
            <person name="Douillard F.P."/>
            <person name="Paul Ross R."/>
            <person name="Yang R."/>
            <person name="Briner A.E."/>
            <person name="Felis G.E."/>
            <person name="de Vos W.M."/>
            <person name="Barrangou R."/>
            <person name="Klaenhammer T.R."/>
            <person name="Caufield P.W."/>
            <person name="Cui Y."/>
            <person name="Zhang H."/>
            <person name="O'Toole P.W."/>
        </authorList>
    </citation>
    <scope>NUCLEOTIDE SEQUENCE [LARGE SCALE GENOMIC DNA]</scope>
    <source>
        <strain evidence="6 7">DSM 20509</strain>
    </source>
</reference>
<dbReference type="CDD" id="cd03014">
    <property type="entry name" value="PRX_Atyp2cys"/>
    <property type="match status" value="1"/>
</dbReference>
<evidence type="ECO:0000313" key="6">
    <source>
        <dbReference type="EMBL" id="KRM62871.1"/>
    </source>
</evidence>
<sequence>MQVTFHGEALDTSGTPVAVGSDFPQFKLTTKTGQTLTKDELAGKVTLISVVPDINTRVCSLSTKKFNQEVDKFKQVAFYTVSTNTVAQQADWCAAEGVAKMEVVSDEAKDFGKATGLYIEAKGIDARSVWVLDQAGKVVYRELITEQTNEPNYQAVLDFLTKLA</sequence>
<dbReference type="InterPro" id="IPR036249">
    <property type="entry name" value="Thioredoxin-like_sf"/>
</dbReference>
<dbReference type="EMBL" id="AYYP01000072">
    <property type="protein sequence ID" value="KRM62871.1"/>
    <property type="molecule type" value="Genomic_DNA"/>
</dbReference>
<dbReference type="Proteomes" id="UP000051008">
    <property type="component" value="Unassembled WGS sequence"/>
</dbReference>
<keyword evidence="4" id="KW-0676">Redox-active center</keyword>
<keyword evidence="2" id="KW-0049">Antioxidant</keyword>
<evidence type="ECO:0000256" key="1">
    <source>
        <dbReference type="ARBA" id="ARBA00022559"/>
    </source>
</evidence>
<dbReference type="RefSeq" id="WP_056977695.1">
    <property type="nucleotide sequence ID" value="NZ_AYYP01000072.1"/>
</dbReference>
<dbReference type="InterPro" id="IPR002065">
    <property type="entry name" value="TPX"/>
</dbReference>
<keyword evidence="7" id="KW-1185">Reference proteome</keyword>
<proteinExistence type="predicted"/>
<name>A0A0R2A723_9LACO</name>